<dbReference type="Proteomes" id="UP000199228">
    <property type="component" value="Unassembled WGS sequence"/>
</dbReference>
<dbReference type="EMBL" id="FMXR01000004">
    <property type="protein sequence ID" value="SDB02654.1"/>
    <property type="molecule type" value="Genomic_DNA"/>
</dbReference>
<organism evidence="4 5">
    <name type="scientific">Eubacterium oxidoreducens</name>
    <dbReference type="NCBI Taxonomy" id="1732"/>
    <lineage>
        <taxon>Bacteria</taxon>
        <taxon>Bacillati</taxon>
        <taxon>Bacillota</taxon>
        <taxon>Clostridia</taxon>
        <taxon>Eubacteriales</taxon>
        <taxon>Eubacteriaceae</taxon>
        <taxon>Eubacterium</taxon>
    </lineage>
</organism>
<dbReference type="STRING" id="1732.SAMN02910417_00189"/>
<dbReference type="GO" id="GO:0019346">
    <property type="term" value="P:transsulfuration"/>
    <property type="evidence" value="ECO:0007669"/>
    <property type="project" value="InterPro"/>
</dbReference>
<sequence>MAGDLAGIFGNTKMGYCYTRVANPTISAFENRITKLENGLASVACSSGMAALSMVIKFFSVSK</sequence>
<dbReference type="InterPro" id="IPR015424">
    <property type="entry name" value="PyrdxlP-dep_Trfase"/>
</dbReference>
<dbReference type="Pfam" id="PF01053">
    <property type="entry name" value="Cys_Met_Meta_PP"/>
    <property type="match status" value="1"/>
</dbReference>
<evidence type="ECO:0000313" key="4">
    <source>
        <dbReference type="EMBL" id="SDB02654.1"/>
    </source>
</evidence>
<comment type="cofactor">
    <cofactor evidence="1 3">
        <name>pyridoxal 5'-phosphate</name>
        <dbReference type="ChEBI" id="CHEBI:597326"/>
    </cofactor>
</comment>
<protein>
    <submittedName>
        <fullName evidence="4">Cys/Met metabolism PLP-dependent enzyme</fullName>
    </submittedName>
</protein>
<dbReference type="InterPro" id="IPR015421">
    <property type="entry name" value="PyrdxlP-dep_Trfase_major"/>
</dbReference>
<dbReference type="RefSeq" id="WP_341443168.1">
    <property type="nucleotide sequence ID" value="NZ_FMXR01000004.1"/>
</dbReference>
<dbReference type="AlphaFoldDB" id="A0A1G6A2J3"/>
<name>A0A1G6A2J3_EUBOX</name>
<gene>
    <name evidence="4" type="ORF">SAMN02910417_00189</name>
</gene>
<evidence type="ECO:0000256" key="3">
    <source>
        <dbReference type="RuleBase" id="RU362118"/>
    </source>
</evidence>
<reference evidence="4 5" key="1">
    <citation type="submission" date="2016-10" db="EMBL/GenBank/DDBJ databases">
        <authorList>
            <person name="de Groot N.N."/>
        </authorList>
    </citation>
    <scope>NUCLEOTIDE SEQUENCE [LARGE SCALE GENOMIC DNA]</scope>
    <source>
        <strain evidence="4 5">DSM 3217</strain>
    </source>
</reference>
<keyword evidence="5" id="KW-1185">Reference proteome</keyword>
<comment type="similarity">
    <text evidence="3">Belongs to the trans-sulfuration enzymes family.</text>
</comment>
<keyword evidence="2 3" id="KW-0663">Pyridoxal phosphate</keyword>
<evidence type="ECO:0000256" key="2">
    <source>
        <dbReference type="ARBA" id="ARBA00022898"/>
    </source>
</evidence>
<dbReference type="InterPro" id="IPR000277">
    <property type="entry name" value="Cys/Met-Metab_PyrdxlP-dep_enz"/>
</dbReference>
<dbReference type="Gene3D" id="3.40.640.10">
    <property type="entry name" value="Type I PLP-dependent aspartate aminotransferase-like (Major domain)"/>
    <property type="match status" value="1"/>
</dbReference>
<evidence type="ECO:0000313" key="5">
    <source>
        <dbReference type="Proteomes" id="UP000199228"/>
    </source>
</evidence>
<evidence type="ECO:0000256" key="1">
    <source>
        <dbReference type="ARBA" id="ARBA00001933"/>
    </source>
</evidence>
<dbReference type="GO" id="GO:0030170">
    <property type="term" value="F:pyridoxal phosphate binding"/>
    <property type="evidence" value="ECO:0007669"/>
    <property type="project" value="InterPro"/>
</dbReference>
<dbReference type="SUPFAM" id="SSF53383">
    <property type="entry name" value="PLP-dependent transferases"/>
    <property type="match status" value="1"/>
</dbReference>
<proteinExistence type="inferred from homology"/>
<accession>A0A1G6A2J3</accession>